<dbReference type="AlphaFoldDB" id="A0A1I8G4K6"/>
<evidence type="ECO:0000256" key="7">
    <source>
        <dbReference type="ARBA" id="ARBA00023180"/>
    </source>
</evidence>
<accession>A0A1I8G4K6</accession>
<evidence type="ECO:0000313" key="10">
    <source>
        <dbReference type="Proteomes" id="UP000095280"/>
    </source>
</evidence>
<keyword evidence="10" id="KW-1185">Reference proteome</keyword>
<keyword evidence="5" id="KW-0406">Ion transport</keyword>
<dbReference type="GO" id="GO:0015459">
    <property type="term" value="F:potassium channel regulator activity"/>
    <property type="evidence" value="ECO:0007669"/>
    <property type="project" value="TreeGrafter"/>
</dbReference>
<keyword evidence="2" id="KW-0813">Transport</keyword>
<evidence type="ECO:0000256" key="6">
    <source>
        <dbReference type="ARBA" id="ARBA00023136"/>
    </source>
</evidence>
<organism evidence="10 11">
    <name type="scientific">Macrostomum lignano</name>
    <dbReference type="NCBI Taxonomy" id="282301"/>
    <lineage>
        <taxon>Eukaryota</taxon>
        <taxon>Metazoa</taxon>
        <taxon>Spiralia</taxon>
        <taxon>Lophotrochozoa</taxon>
        <taxon>Platyhelminthes</taxon>
        <taxon>Rhabditophora</taxon>
        <taxon>Macrostomorpha</taxon>
        <taxon>Macrostomida</taxon>
        <taxon>Macrostomidae</taxon>
        <taxon>Macrostomum</taxon>
    </lineage>
</organism>
<evidence type="ECO:0000256" key="4">
    <source>
        <dbReference type="ARBA" id="ARBA00022989"/>
    </source>
</evidence>
<dbReference type="WBParaSite" id="maker-uti_cns_0000879-snap-gene-0.7-mRNA-1">
    <property type="protein sequence ID" value="maker-uti_cns_0000879-snap-gene-0.7-mRNA-1"/>
    <property type="gene ID" value="maker-uti_cns_0000879-snap-gene-0.7"/>
</dbReference>
<proteinExistence type="predicted"/>
<keyword evidence="8" id="KW-0407">Ion channel</keyword>
<evidence type="ECO:0000256" key="5">
    <source>
        <dbReference type="ARBA" id="ARBA00023065"/>
    </source>
</evidence>
<evidence type="ECO:0000256" key="3">
    <source>
        <dbReference type="ARBA" id="ARBA00022692"/>
    </source>
</evidence>
<sequence>ATPAERAAGRGSTERLNSWTQPSSLSREAISALMALEPHGVCHTLCIKWSVAKIIYLLSGSLIVCGFTVEMIVIGMIVAPYLREAEFVEASCQFNSSRYTGYTDCQDVNRKPNNNFPCLEVLVNFFPHSSSKLPVNSSKLFGGGVATIYSVLSYYEESSSTSKCSSRICYRDSYMNAKQIANLNVTLYNNQAAYQCYVRQEWAASTFVALRSREIDEAKVFHCLLWPALAFGFGGLVFWSVYCCLGCNIWPKEMAV</sequence>
<keyword evidence="4 9" id="KW-1133">Transmembrane helix</keyword>
<dbReference type="GO" id="GO:0005513">
    <property type="term" value="P:detection of calcium ion"/>
    <property type="evidence" value="ECO:0007669"/>
    <property type="project" value="TreeGrafter"/>
</dbReference>
<evidence type="ECO:0000256" key="2">
    <source>
        <dbReference type="ARBA" id="ARBA00022448"/>
    </source>
</evidence>
<name>A0A1I8G4K6_9PLAT</name>
<protein>
    <submittedName>
        <fullName evidence="11">Calcium channel, voltage-dependent, gamma subunit 3b</fullName>
    </submittedName>
</protein>
<dbReference type="PANTHER" id="PTHR10258:SF8">
    <property type="entry name" value="CALCIUM-ACTIVATED POTASSIUM CHANNEL BK ALPHA SUBUNIT DOMAIN-CONTAINING PROTEIN"/>
    <property type="match status" value="1"/>
</dbReference>
<reference evidence="11" key="1">
    <citation type="submission" date="2016-11" db="UniProtKB">
        <authorList>
            <consortium name="WormBaseParasite"/>
        </authorList>
    </citation>
    <scope>IDENTIFICATION</scope>
</reference>
<dbReference type="InterPro" id="IPR003930">
    <property type="entry name" value="K_chnl_Ca-activ_BK_bsu"/>
</dbReference>
<dbReference type="Pfam" id="PF03185">
    <property type="entry name" value="CaKB"/>
    <property type="match status" value="1"/>
</dbReference>
<dbReference type="GO" id="GO:0008076">
    <property type="term" value="C:voltage-gated potassium channel complex"/>
    <property type="evidence" value="ECO:0007669"/>
    <property type="project" value="TreeGrafter"/>
</dbReference>
<keyword evidence="3 9" id="KW-0812">Transmembrane</keyword>
<dbReference type="Proteomes" id="UP000095280">
    <property type="component" value="Unplaced"/>
</dbReference>
<evidence type="ECO:0000256" key="1">
    <source>
        <dbReference type="ARBA" id="ARBA00004141"/>
    </source>
</evidence>
<evidence type="ECO:0000313" key="11">
    <source>
        <dbReference type="WBParaSite" id="maker-uti_cns_0000879-snap-gene-0.7-mRNA-1"/>
    </source>
</evidence>
<feature type="transmembrane region" description="Helical" evidence="9">
    <location>
        <begin position="54"/>
        <end position="79"/>
    </location>
</feature>
<keyword evidence="7" id="KW-0325">Glycoprotein</keyword>
<dbReference type="GO" id="GO:0015269">
    <property type="term" value="F:calcium-activated potassium channel activity"/>
    <property type="evidence" value="ECO:0007669"/>
    <property type="project" value="InterPro"/>
</dbReference>
<keyword evidence="6 9" id="KW-0472">Membrane</keyword>
<evidence type="ECO:0000256" key="8">
    <source>
        <dbReference type="ARBA" id="ARBA00023303"/>
    </source>
</evidence>
<evidence type="ECO:0000256" key="9">
    <source>
        <dbReference type="SAM" id="Phobius"/>
    </source>
</evidence>
<feature type="transmembrane region" description="Helical" evidence="9">
    <location>
        <begin position="220"/>
        <end position="242"/>
    </location>
</feature>
<comment type="subcellular location">
    <subcellularLocation>
        <location evidence="1">Membrane</location>
        <topology evidence="1">Multi-pass membrane protein</topology>
    </subcellularLocation>
</comment>
<dbReference type="PANTHER" id="PTHR10258">
    <property type="entry name" value="CALCIUM-ACTIVATED POTASSIUM CHANNEL SUBUNIT BETA"/>
    <property type="match status" value="1"/>
</dbReference>